<comment type="caution">
    <text evidence="2">The sequence shown here is derived from an EMBL/GenBank/DDBJ whole genome shotgun (WGS) entry which is preliminary data.</text>
</comment>
<feature type="region of interest" description="Disordered" evidence="1">
    <location>
        <begin position="57"/>
        <end position="80"/>
    </location>
</feature>
<gene>
    <name evidence="2" type="ORF">BGZ65_012316</name>
</gene>
<dbReference type="OrthoDB" id="2449643at2759"/>
<feature type="compositionally biased region" description="Polar residues" evidence="1">
    <location>
        <begin position="187"/>
        <end position="211"/>
    </location>
</feature>
<dbReference type="EMBL" id="JAAAHW010002225">
    <property type="protein sequence ID" value="KAF9992369.1"/>
    <property type="molecule type" value="Genomic_DNA"/>
</dbReference>
<protein>
    <submittedName>
        <fullName evidence="2">Uncharacterized protein</fullName>
    </submittedName>
</protein>
<feature type="compositionally biased region" description="Polar residues" evidence="1">
    <location>
        <begin position="29"/>
        <end position="39"/>
    </location>
</feature>
<feature type="region of interest" description="Disordered" evidence="1">
    <location>
        <begin position="133"/>
        <end position="224"/>
    </location>
</feature>
<feature type="compositionally biased region" description="Basic and acidic residues" evidence="1">
    <location>
        <begin position="212"/>
        <end position="224"/>
    </location>
</feature>
<proteinExistence type="predicted"/>
<accession>A0A9P6SQT4</accession>
<evidence type="ECO:0000313" key="3">
    <source>
        <dbReference type="Proteomes" id="UP000749646"/>
    </source>
</evidence>
<dbReference type="Proteomes" id="UP000749646">
    <property type="component" value="Unassembled WGS sequence"/>
</dbReference>
<evidence type="ECO:0000313" key="2">
    <source>
        <dbReference type="EMBL" id="KAF9992369.1"/>
    </source>
</evidence>
<feature type="compositionally biased region" description="Polar residues" evidence="1">
    <location>
        <begin position="138"/>
        <end position="166"/>
    </location>
</feature>
<reference evidence="2" key="1">
    <citation type="journal article" date="2020" name="Fungal Divers.">
        <title>Resolving the Mortierellaceae phylogeny through synthesis of multi-gene phylogenetics and phylogenomics.</title>
        <authorList>
            <person name="Vandepol N."/>
            <person name="Liber J."/>
            <person name="Desiro A."/>
            <person name="Na H."/>
            <person name="Kennedy M."/>
            <person name="Barry K."/>
            <person name="Grigoriev I.V."/>
            <person name="Miller A.N."/>
            <person name="O'Donnell K."/>
            <person name="Stajich J.E."/>
            <person name="Bonito G."/>
        </authorList>
    </citation>
    <scope>NUCLEOTIDE SEQUENCE</scope>
    <source>
        <strain evidence="2">MES-2147</strain>
    </source>
</reference>
<name>A0A9P6SQT4_9FUNG</name>
<organism evidence="2 3">
    <name type="scientific">Modicella reniformis</name>
    <dbReference type="NCBI Taxonomy" id="1440133"/>
    <lineage>
        <taxon>Eukaryota</taxon>
        <taxon>Fungi</taxon>
        <taxon>Fungi incertae sedis</taxon>
        <taxon>Mucoromycota</taxon>
        <taxon>Mortierellomycotina</taxon>
        <taxon>Mortierellomycetes</taxon>
        <taxon>Mortierellales</taxon>
        <taxon>Mortierellaceae</taxon>
        <taxon>Modicella</taxon>
    </lineage>
</organism>
<feature type="compositionally biased region" description="Acidic residues" evidence="1">
    <location>
        <begin position="1"/>
        <end position="13"/>
    </location>
</feature>
<evidence type="ECO:0000256" key="1">
    <source>
        <dbReference type="SAM" id="MobiDB-lite"/>
    </source>
</evidence>
<keyword evidence="3" id="KW-1185">Reference proteome</keyword>
<sequence length="224" mass="23702">MDFEDSDEDEGVDEPWSSPWPKTFDESKMSSPGPATQFNASLTDWSEEFQDGFSEFRTGTAEDDGFDFPPFSVDHPHSDKTVHGANVDPFGDNFVVSSTGEGNVSVTKEEATEEGAIASSKVVDMEPVALAPEVQKNPVITQSGSTATNEQGGSVEATTPSESSAGVTIELEKVPLADAEAPKLQATEPSDPNSTSKESTTAKTPSSSETKTAGELDSQKAKDE</sequence>
<dbReference type="AlphaFoldDB" id="A0A9P6SQT4"/>
<feature type="region of interest" description="Disordered" evidence="1">
    <location>
        <begin position="1"/>
        <end position="39"/>
    </location>
</feature>